<accession>A0A8B9KQC0</accession>
<name>A0A8B9KQC0_ASTMX</name>
<dbReference type="Proteomes" id="UP000694621">
    <property type="component" value="Unplaced"/>
</dbReference>
<dbReference type="Ensembl" id="ENSAMXT00005043615.1">
    <property type="protein sequence ID" value="ENSAMXP00005040056.1"/>
    <property type="gene ID" value="ENSAMXG00005018855.1"/>
</dbReference>
<proteinExistence type="predicted"/>
<evidence type="ECO:0000313" key="1">
    <source>
        <dbReference type="Ensembl" id="ENSAMXP00005040056.1"/>
    </source>
</evidence>
<reference evidence="1" key="1">
    <citation type="submission" date="2025-08" db="UniProtKB">
        <authorList>
            <consortium name="Ensembl"/>
        </authorList>
    </citation>
    <scope>IDENTIFICATION</scope>
</reference>
<dbReference type="AlphaFoldDB" id="A0A8B9KQC0"/>
<sequence length="72" mass="8430">MCSMYIYTTERDLLFFTKNHKNCTTLHDGIRHCGTRRVNHGDESSEAQARRGEVHFICVEVWSKNPLSIKPY</sequence>
<organism evidence="1 2">
    <name type="scientific">Astyanax mexicanus</name>
    <name type="common">Blind cave fish</name>
    <name type="synonym">Astyanax fasciatus mexicanus</name>
    <dbReference type="NCBI Taxonomy" id="7994"/>
    <lineage>
        <taxon>Eukaryota</taxon>
        <taxon>Metazoa</taxon>
        <taxon>Chordata</taxon>
        <taxon>Craniata</taxon>
        <taxon>Vertebrata</taxon>
        <taxon>Euteleostomi</taxon>
        <taxon>Actinopterygii</taxon>
        <taxon>Neopterygii</taxon>
        <taxon>Teleostei</taxon>
        <taxon>Ostariophysi</taxon>
        <taxon>Characiformes</taxon>
        <taxon>Characoidei</taxon>
        <taxon>Acestrorhamphidae</taxon>
        <taxon>Acestrorhamphinae</taxon>
        <taxon>Astyanax</taxon>
    </lineage>
</organism>
<evidence type="ECO:0000313" key="2">
    <source>
        <dbReference type="Proteomes" id="UP000694621"/>
    </source>
</evidence>
<protein>
    <submittedName>
        <fullName evidence="1">Uncharacterized protein</fullName>
    </submittedName>
</protein>